<feature type="region of interest" description="Disordered" evidence="1">
    <location>
        <begin position="1"/>
        <end position="32"/>
    </location>
</feature>
<proteinExistence type="predicted"/>
<evidence type="ECO:0000313" key="3">
    <source>
        <dbReference type="Proteomes" id="UP000773614"/>
    </source>
</evidence>
<keyword evidence="3" id="KW-1185">Reference proteome</keyword>
<sequence>MAPLSRPEAGSQRRRTEQWTRPLPTLAARPPTPYRPRAAFTLEHGLALAGILLAVASGTFAGAMISRTPAPGLIATGADAPAGPPGIAFDIDRHADWDKGPTTTGSLPMTVRPKVELQSASGSADEAAAARFAGGEPADAGDYRLLRVADGAAVLESAEGLRQVRPGAVLPGAGRVDAIEFREGRWVVVTAAGLIRTADEPESLRTTPLP</sequence>
<dbReference type="RefSeq" id="WP_161139298.1">
    <property type="nucleotide sequence ID" value="NZ_SPKJ01000008.1"/>
</dbReference>
<protein>
    <submittedName>
        <fullName evidence="2">Uncharacterized protein</fullName>
    </submittedName>
</protein>
<dbReference type="AlphaFoldDB" id="A0A964T241"/>
<dbReference type="Proteomes" id="UP000773614">
    <property type="component" value="Unassembled WGS sequence"/>
</dbReference>
<accession>A0A964T241</accession>
<evidence type="ECO:0000313" key="2">
    <source>
        <dbReference type="EMBL" id="MYZ46950.1"/>
    </source>
</evidence>
<dbReference type="OrthoDB" id="8019418at2"/>
<feature type="compositionally biased region" description="Low complexity" evidence="1">
    <location>
        <begin position="20"/>
        <end position="32"/>
    </location>
</feature>
<gene>
    <name evidence="2" type="ORF">E4O86_04400</name>
</gene>
<organism evidence="2 3">
    <name type="scientific">Propylenella binzhouense</name>
    <dbReference type="NCBI Taxonomy" id="2555902"/>
    <lineage>
        <taxon>Bacteria</taxon>
        <taxon>Pseudomonadati</taxon>
        <taxon>Pseudomonadota</taxon>
        <taxon>Alphaproteobacteria</taxon>
        <taxon>Hyphomicrobiales</taxon>
        <taxon>Propylenellaceae</taxon>
        <taxon>Propylenella</taxon>
    </lineage>
</organism>
<reference evidence="2" key="1">
    <citation type="submission" date="2019-03" db="EMBL/GenBank/DDBJ databases">
        <title>Afifella sp. nov., isolated from activated sludge.</title>
        <authorList>
            <person name="Li Q."/>
            <person name="Liu Y."/>
        </authorList>
    </citation>
    <scope>NUCLEOTIDE SEQUENCE</scope>
    <source>
        <strain evidence="2">L72</strain>
    </source>
</reference>
<name>A0A964T241_9HYPH</name>
<dbReference type="EMBL" id="SPKJ01000008">
    <property type="protein sequence ID" value="MYZ46950.1"/>
    <property type="molecule type" value="Genomic_DNA"/>
</dbReference>
<comment type="caution">
    <text evidence="2">The sequence shown here is derived from an EMBL/GenBank/DDBJ whole genome shotgun (WGS) entry which is preliminary data.</text>
</comment>
<evidence type="ECO:0000256" key="1">
    <source>
        <dbReference type="SAM" id="MobiDB-lite"/>
    </source>
</evidence>